<name>A0ABU6Z3E8_9FABA</name>
<protein>
    <submittedName>
        <fullName evidence="2">Uncharacterized protein</fullName>
    </submittedName>
</protein>
<dbReference type="Proteomes" id="UP001341840">
    <property type="component" value="Unassembled WGS sequence"/>
</dbReference>
<sequence>MVVTDEEENQADHEDGASYDRNKELKLLDDTKAGVKGLSDAVVLMIVNNGSNAKVQKKTHKRIKLSRAGLDAHSFFNSTIELPVADDFRGIPASQAPTTDNDDLESLKNFKCNLKPLI</sequence>
<evidence type="ECO:0000256" key="1">
    <source>
        <dbReference type="SAM" id="MobiDB-lite"/>
    </source>
</evidence>
<feature type="region of interest" description="Disordered" evidence="1">
    <location>
        <begin position="1"/>
        <end position="23"/>
    </location>
</feature>
<feature type="compositionally biased region" description="Basic and acidic residues" evidence="1">
    <location>
        <begin position="10"/>
        <end position="23"/>
    </location>
</feature>
<keyword evidence="3" id="KW-1185">Reference proteome</keyword>
<reference evidence="2 3" key="1">
    <citation type="journal article" date="2023" name="Plants (Basel)">
        <title>Bridging the Gap: Combining Genomics and Transcriptomics Approaches to Understand Stylosanthes scabra, an Orphan Legume from the Brazilian Caatinga.</title>
        <authorList>
            <person name="Ferreira-Neto J.R.C."/>
            <person name="da Silva M.D."/>
            <person name="Binneck E."/>
            <person name="de Melo N.F."/>
            <person name="da Silva R.H."/>
            <person name="de Melo A.L.T.M."/>
            <person name="Pandolfi V."/>
            <person name="Bustamante F.O."/>
            <person name="Brasileiro-Vidal A.C."/>
            <person name="Benko-Iseppon A.M."/>
        </authorList>
    </citation>
    <scope>NUCLEOTIDE SEQUENCE [LARGE SCALE GENOMIC DNA]</scope>
    <source>
        <tissue evidence="2">Leaves</tissue>
    </source>
</reference>
<proteinExistence type="predicted"/>
<evidence type="ECO:0000313" key="3">
    <source>
        <dbReference type="Proteomes" id="UP001341840"/>
    </source>
</evidence>
<dbReference type="EMBL" id="JASCZI010271869">
    <property type="protein sequence ID" value="MED6216110.1"/>
    <property type="molecule type" value="Genomic_DNA"/>
</dbReference>
<evidence type="ECO:0000313" key="2">
    <source>
        <dbReference type="EMBL" id="MED6216110.1"/>
    </source>
</evidence>
<gene>
    <name evidence="2" type="ORF">PIB30_004596</name>
</gene>
<comment type="caution">
    <text evidence="2">The sequence shown here is derived from an EMBL/GenBank/DDBJ whole genome shotgun (WGS) entry which is preliminary data.</text>
</comment>
<accession>A0ABU6Z3E8</accession>
<organism evidence="2 3">
    <name type="scientific">Stylosanthes scabra</name>
    <dbReference type="NCBI Taxonomy" id="79078"/>
    <lineage>
        <taxon>Eukaryota</taxon>
        <taxon>Viridiplantae</taxon>
        <taxon>Streptophyta</taxon>
        <taxon>Embryophyta</taxon>
        <taxon>Tracheophyta</taxon>
        <taxon>Spermatophyta</taxon>
        <taxon>Magnoliopsida</taxon>
        <taxon>eudicotyledons</taxon>
        <taxon>Gunneridae</taxon>
        <taxon>Pentapetalae</taxon>
        <taxon>rosids</taxon>
        <taxon>fabids</taxon>
        <taxon>Fabales</taxon>
        <taxon>Fabaceae</taxon>
        <taxon>Papilionoideae</taxon>
        <taxon>50 kb inversion clade</taxon>
        <taxon>dalbergioids sensu lato</taxon>
        <taxon>Dalbergieae</taxon>
        <taxon>Pterocarpus clade</taxon>
        <taxon>Stylosanthes</taxon>
    </lineage>
</organism>